<evidence type="ECO:0000313" key="3">
    <source>
        <dbReference type="Proteomes" id="UP000214610"/>
    </source>
</evidence>
<dbReference type="Gene3D" id="3.40.50.880">
    <property type="match status" value="1"/>
</dbReference>
<dbReference type="Proteomes" id="UP000214610">
    <property type="component" value="Unassembled WGS sequence"/>
</dbReference>
<dbReference type="AlphaFoldDB" id="A0A227KBZ2"/>
<feature type="domain" description="DJ-1/PfpI" evidence="1">
    <location>
        <begin position="7"/>
        <end position="170"/>
    </location>
</feature>
<comment type="caution">
    <text evidence="2">The sequence shown here is derived from an EMBL/GenBank/DDBJ whole genome shotgun (WGS) entry which is preliminary data.</text>
</comment>
<dbReference type="NCBIfam" id="TIGR01383">
    <property type="entry name" value="not_thiJ"/>
    <property type="match status" value="1"/>
</dbReference>
<reference evidence="3" key="1">
    <citation type="submission" date="2017-05" db="EMBL/GenBank/DDBJ databases">
        <title>Improved OligoMM genomes.</title>
        <authorList>
            <person name="Garzetti D."/>
        </authorList>
    </citation>
    <scope>NUCLEOTIDE SEQUENCE [LARGE SCALE GENOMIC DNA]</scope>
    <source>
        <strain evidence="3">YL45</strain>
    </source>
</reference>
<organism evidence="2 3">
    <name type="scientific">Turicimonas muris</name>
    <dbReference type="NCBI Taxonomy" id="1796652"/>
    <lineage>
        <taxon>Bacteria</taxon>
        <taxon>Pseudomonadati</taxon>
        <taxon>Pseudomonadota</taxon>
        <taxon>Betaproteobacteria</taxon>
        <taxon>Burkholderiales</taxon>
        <taxon>Sutterellaceae</taxon>
        <taxon>Turicimonas</taxon>
    </lineage>
</organism>
<keyword evidence="3" id="KW-1185">Reference proteome</keyword>
<dbReference type="Pfam" id="PF01965">
    <property type="entry name" value="DJ-1_PfpI"/>
    <property type="match status" value="1"/>
</dbReference>
<dbReference type="GO" id="GO:0005737">
    <property type="term" value="C:cytoplasm"/>
    <property type="evidence" value="ECO:0007669"/>
    <property type="project" value="TreeGrafter"/>
</dbReference>
<dbReference type="InterPro" id="IPR002818">
    <property type="entry name" value="DJ-1/PfpI"/>
</dbReference>
<dbReference type="PANTHER" id="PTHR48094:SF12">
    <property type="entry name" value="PARKINSON DISEASE PROTEIN 7 HOMOLOG"/>
    <property type="match status" value="1"/>
</dbReference>
<dbReference type="InterPro" id="IPR006287">
    <property type="entry name" value="DJ-1"/>
</dbReference>
<evidence type="ECO:0000259" key="1">
    <source>
        <dbReference type="Pfam" id="PF01965"/>
    </source>
</evidence>
<proteinExistence type="predicted"/>
<dbReference type="CDD" id="cd03135">
    <property type="entry name" value="GATase1_DJ-1"/>
    <property type="match status" value="1"/>
</dbReference>
<sequence length="195" mass="20989">MAADKPSVLVVLASGFEEGETVEILDVVRCGGFPTDSVSIAGEMVPGAHNITIKADKVLGNDLTQFKNYDMIVLPGGWTGVDNMLSDERLLDLVRHYDQSGKFVAAMCAAPNVLAKAGILKGKTMTAYPGKRTEPNYKDANYVKDVVVIDGKLVTSRGPGTALPFAFALVDVLGGDSAFIKGRFLYDEMKAWPDW</sequence>
<evidence type="ECO:0000313" key="2">
    <source>
        <dbReference type="EMBL" id="OXE44356.1"/>
    </source>
</evidence>
<name>A0A227KBZ2_9BURK</name>
<dbReference type="InterPro" id="IPR029062">
    <property type="entry name" value="Class_I_gatase-like"/>
</dbReference>
<accession>A0A227KBZ2</accession>
<gene>
    <name evidence="2" type="ORF">ADH67_12485</name>
</gene>
<dbReference type="PANTHER" id="PTHR48094">
    <property type="entry name" value="PROTEIN/NUCLEIC ACID DEGLYCASE DJ-1-RELATED"/>
    <property type="match status" value="1"/>
</dbReference>
<dbReference type="InterPro" id="IPR050325">
    <property type="entry name" value="Prot/Nucl_acid_deglycase"/>
</dbReference>
<dbReference type="SUPFAM" id="SSF52317">
    <property type="entry name" value="Class I glutamine amidotransferase-like"/>
    <property type="match status" value="1"/>
</dbReference>
<protein>
    <submittedName>
        <fullName evidence="2">DJ-1 family protein</fullName>
    </submittedName>
</protein>
<dbReference type="EMBL" id="NHMP01000013">
    <property type="protein sequence ID" value="OXE44356.1"/>
    <property type="molecule type" value="Genomic_DNA"/>
</dbReference>